<evidence type="ECO:0000259" key="10">
    <source>
        <dbReference type="SMART" id="SM00934"/>
    </source>
</evidence>
<feature type="binding site" evidence="9">
    <location>
        <position position="93"/>
    </location>
    <ligand>
        <name>substrate</name>
    </ligand>
</feature>
<accession>A0A6A8LSY6</accession>
<keyword evidence="7 11" id="KW-0456">Lyase</keyword>
<comment type="pathway">
    <text evidence="2">Pyrimidine metabolism; UMP biosynthesis via de novo pathway; UMP from orotate: step 2/2.</text>
</comment>
<dbReference type="InterPro" id="IPR014732">
    <property type="entry name" value="OMPdecase"/>
</dbReference>
<evidence type="ECO:0000256" key="9">
    <source>
        <dbReference type="PIRSR" id="PIRSR614732-2"/>
    </source>
</evidence>
<dbReference type="InterPro" id="IPR013785">
    <property type="entry name" value="Aldolase_TIM"/>
</dbReference>
<dbReference type="SMART" id="SM00934">
    <property type="entry name" value="OMPdecase"/>
    <property type="match status" value="1"/>
</dbReference>
<feature type="domain" description="Orotidine 5'-phosphate decarboxylase" evidence="10">
    <location>
        <begin position="1"/>
        <end position="108"/>
    </location>
</feature>
<evidence type="ECO:0000313" key="12">
    <source>
        <dbReference type="Proteomes" id="UP000437575"/>
    </source>
</evidence>
<feature type="binding site" evidence="9">
    <location>
        <position position="92"/>
    </location>
    <ligand>
        <name>substrate</name>
    </ligand>
</feature>
<dbReference type="InterPro" id="IPR001754">
    <property type="entry name" value="OMPdeCOase_dom"/>
</dbReference>
<dbReference type="Gene3D" id="3.20.20.70">
    <property type="entry name" value="Aldolase class I"/>
    <property type="match status" value="1"/>
</dbReference>
<dbReference type="GO" id="GO:0006207">
    <property type="term" value="P:'de novo' pyrimidine nucleobase biosynthetic process"/>
    <property type="evidence" value="ECO:0007669"/>
    <property type="project" value="InterPro"/>
</dbReference>
<proteinExistence type="predicted"/>
<dbReference type="PANTHER" id="PTHR32119:SF2">
    <property type="entry name" value="OROTIDINE 5'-PHOSPHATE DECARBOXYLASE"/>
    <property type="match status" value="1"/>
</dbReference>
<keyword evidence="5" id="KW-0210">Decarboxylase</keyword>
<dbReference type="InterPro" id="IPR011060">
    <property type="entry name" value="RibuloseP-bd_barrel"/>
</dbReference>
<evidence type="ECO:0000256" key="3">
    <source>
        <dbReference type="ARBA" id="ARBA00012321"/>
    </source>
</evidence>
<dbReference type="Pfam" id="PF00215">
    <property type="entry name" value="OMPdecase"/>
    <property type="match status" value="1"/>
</dbReference>
<dbReference type="GO" id="GO:0004590">
    <property type="term" value="F:orotidine-5'-phosphate decarboxylase activity"/>
    <property type="evidence" value="ECO:0007669"/>
    <property type="project" value="UniProtKB-EC"/>
</dbReference>
<evidence type="ECO:0000256" key="4">
    <source>
        <dbReference type="ARBA" id="ARBA00021923"/>
    </source>
</evidence>
<dbReference type="Proteomes" id="UP000437575">
    <property type="component" value="Unassembled WGS sequence"/>
</dbReference>
<evidence type="ECO:0000256" key="6">
    <source>
        <dbReference type="ARBA" id="ARBA00022975"/>
    </source>
</evidence>
<dbReference type="CDD" id="cd04725">
    <property type="entry name" value="OMP_decarboxylase_like"/>
    <property type="match status" value="1"/>
</dbReference>
<evidence type="ECO:0000256" key="8">
    <source>
        <dbReference type="ARBA" id="ARBA00033428"/>
    </source>
</evidence>
<organism evidence="11 12">
    <name type="scientific">Ligilactobacillus salivarius</name>
    <dbReference type="NCBI Taxonomy" id="1624"/>
    <lineage>
        <taxon>Bacteria</taxon>
        <taxon>Bacillati</taxon>
        <taxon>Bacillota</taxon>
        <taxon>Bacilli</taxon>
        <taxon>Lactobacillales</taxon>
        <taxon>Lactobacillaceae</taxon>
        <taxon>Ligilactobacillus</taxon>
    </lineage>
</organism>
<comment type="function">
    <text evidence="1">Catalyzes the decarboxylation of orotidine 5'-monophosphate (OMP) to uridine 5'-monophosphate (UMP).</text>
</comment>
<dbReference type="UniPathway" id="UPA00070">
    <property type="reaction ID" value="UER00120"/>
</dbReference>
<sequence>TSTDEEMVKNEQKLSISLKESVENYAKIAQKSGLDGVVCSAEESDMIYKLTGDDFLRITPGIRLAGGDVGDQKRVMTPDAAARNHSSGIVVGRAITKAENPLDSYRLVTKLWREK</sequence>
<comment type="caution">
    <text evidence="11">The sequence shown here is derived from an EMBL/GenBank/DDBJ whole genome shotgun (WGS) entry which is preliminary data.</text>
</comment>
<evidence type="ECO:0000256" key="5">
    <source>
        <dbReference type="ARBA" id="ARBA00022793"/>
    </source>
</evidence>
<dbReference type="GO" id="GO:0044205">
    <property type="term" value="P:'de novo' UMP biosynthetic process"/>
    <property type="evidence" value="ECO:0007669"/>
    <property type="project" value="UniProtKB-UniPathway"/>
</dbReference>
<dbReference type="AlphaFoldDB" id="A0A6A8LSY6"/>
<feature type="binding site" evidence="9">
    <location>
        <position position="1"/>
    </location>
    <ligand>
        <name>substrate</name>
    </ligand>
</feature>
<evidence type="ECO:0000256" key="7">
    <source>
        <dbReference type="ARBA" id="ARBA00023239"/>
    </source>
</evidence>
<evidence type="ECO:0000256" key="1">
    <source>
        <dbReference type="ARBA" id="ARBA00002356"/>
    </source>
</evidence>
<evidence type="ECO:0000256" key="2">
    <source>
        <dbReference type="ARBA" id="ARBA00004861"/>
    </source>
</evidence>
<dbReference type="GO" id="GO:0005829">
    <property type="term" value="C:cytosol"/>
    <property type="evidence" value="ECO:0007669"/>
    <property type="project" value="TreeGrafter"/>
</dbReference>
<dbReference type="PANTHER" id="PTHR32119">
    <property type="entry name" value="OROTIDINE 5'-PHOSPHATE DECARBOXYLASE"/>
    <property type="match status" value="1"/>
</dbReference>
<keyword evidence="6" id="KW-0665">Pyrimidine biosynthesis</keyword>
<reference evidence="11 12" key="1">
    <citation type="submission" date="2019-11" db="EMBL/GenBank/DDBJ databases">
        <title>Draft Genome Sequence of Plant Growth-Promoting Rhizosphere-Associated Bacteria.</title>
        <authorList>
            <person name="Vasilyev I.Y."/>
            <person name="Radchenko V."/>
            <person name="Ilnitskaya E.V."/>
        </authorList>
    </citation>
    <scope>NUCLEOTIDE SEQUENCE [LARGE SCALE GENOMIC DNA]</scope>
    <source>
        <strain evidence="11 12">VRA_1sq_f</strain>
    </source>
</reference>
<name>A0A6A8LSY6_9LACO</name>
<gene>
    <name evidence="11" type="ORF">GKC34_05775</name>
</gene>
<dbReference type="EMBL" id="WKKZ01000203">
    <property type="protein sequence ID" value="MSE05340.1"/>
    <property type="molecule type" value="Genomic_DNA"/>
</dbReference>
<protein>
    <recommendedName>
        <fullName evidence="4">Orotidine 5'-phosphate decarboxylase</fullName>
        <ecNumber evidence="3">4.1.1.23</ecNumber>
    </recommendedName>
    <alternativeName>
        <fullName evidence="8">OMP decarboxylase</fullName>
    </alternativeName>
</protein>
<feature type="binding site" evidence="9">
    <location>
        <position position="63"/>
    </location>
    <ligand>
        <name>substrate</name>
    </ligand>
</feature>
<feature type="non-terminal residue" evidence="11">
    <location>
        <position position="1"/>
    </location>
</feature>
<dbReference type="SUPFAM" id="SSF51366">
    <property type="entry name" value="Ribulose-phoshate binding barrel"/>
    <property type="match status" value="1"/>
</dbReference>
<feature type="binding site" evidence="9">
    <location>
        <position position="72"/>
    </location>
    <ligand>
        <name>substrate</name>
    </ligand>
</feature>
<dbReference type="EC" id="4.1.1.23" evidence="3"/>
<evidence type="ECO:0000313" key="11">
    <source>
        <dbReference type="EMBL" id="MSE05340.1"/>
    </source>
</evidence>